<name>A0A6D2IHP7_9BRAS</name>
<dbReference type="AlphaFoldDB" id="A0A6D2IHP7"/>
<organism evidence="2 3">
    <name type="scientific">Microthlaspi erraticum</name>
    <dbReference type="NCBI Taxonomy" id="1685480"/>
    <lineage>
        <taxon>Eukaryota</taxon>
        <taxon>Viridiplantae</taxon>
        <taxon>Streptophyta</taxon>
        <taxon>Embryophyta</taxon>
        <taxon>Tracheophyta</taxon>
        <taxon>Spermatophyta</taxon>
        <taxon>Magnoliopsida</taxon>
        <taxon>eudicotyledons</taxon>
        <taxon>Gunneridae</taxon>
        <taxon>Pentapetalae</taxon>
        <taxon>rosids</taxon>
        <taxon>malvids</taxon>
        <taxon>Brassicales</taxon>
        <taxon>Brassicaceae</taxon>
        <taxon>Coluteocarpeae</taxon>
        <taxon>Microthlaspi</taxon>
    </lineage>
</organism>
<gene>
    <name evidence="2" type="ORF">MERR_LOCUS12710</name>
</gene>
<comment type="caution">
    <text evidence="2">The sequence shown here is derived from an EMBL/GenBank/DDBJ whole genome shotgun (WGS) entry which is preliminary data.</text>
</comment>
<dbReference type="InterPro" id="IPR021139">
    <property type="entry name" value="NYN"/>
</dbReference>
<feature type="domain" description="NYN" evidence="1">
    <location>
        <begin position="190"/>
        <end position="312"/>
    </location>
</feature>
<proteinExistence type="predicted"/>
<dbReference type="OrthoDB" id="1071322at2759"/>
<sequence>MSSVNSKFATAEIGVFWDIDGCPIPPGLTPASISANIKSALADVGYTGEISIFAYSVEKQTQEAEFESAQIELKHRETLKERDRSLYLDVMFWGIGHRRDPSNVLVISDDLSREPRANYAFGLPLLKENDNNILLVQPRNNPEGLALRDTVTSTWLWEILATGGSPLDGHSMEPVLTPSSVNRKFATAETGVFWDLDGCPIPAGLTPASISANIKSALEDMGYTGKISIVAYSHGVQSQEAEFESAQIELKHQETREEKNRVMYLEVMFWGIDHKRQPSNVMVISKDLIRDDVGFASGLALLKENENNVLVVHLYNPGGLPLRDTATATWVWKSLASGGSPLAGHCMRPEPTPARSVCSKRALRLANKRKKRPTNPFLKPFLKILTGSVNGKEKSGYHVTFKIGLWKLEGVLYGSTEERVTQDQEKQSYDVSPNTLTDEANPQELFEKANDQKEVVVGYAMPHKQWSPKQNTEANAPMQESEEQEGYSVATILRNKKGTQVATILRNKKGTQVATILI</sequence>
<dbReference type="GO" id="GO:0010468">
    <property type="term" value="P:regulation of gene expression"/>
    <property type="evidence" value="ECO:0007669"/>
    <property type="project" value="InterPro"/>
</dbReference>
<dbReference type="GO" id="GO:0005777">
    <property type="term" value="C:peroxisome"/>
    <property type="evidence" value="ECO:0007669"/>
    <property type="project" value="InterPro"/>
</dbReference>
<evidence type="ECO:0000259" key="1">
    <source>
        <dbReference type="Pfam" id="PF01936"/>
    </source>
</evidence>
<dbReference type="InterPro" id="IPR024768">
    <property type="entry name" value="Marf1"/>
</dbReference>
<dbReference type="EMBL" id="CACVBM020000999">
    <property type="protein sequence ID" value="CAA7025475.1"/>
    <property type="molecule type" value="Genomic_DNA"/>
</dbReference>
<dbReference type="PANTHER" id="PTHR14379">
    <property type="entry name" value="LIMKAIN B LKAP"/>
    <property type="match status" value="1"/>
</dbReference>
<dbReference type="PANTHER" id="PTHR14379:SF3">
    <property type="entry name" value="MEIOSIS REGULATOR AND MRNA STABILITY FACTOR 1"/>
    <property type="match status" value="1"/>
</dbReference>
<accession>A0A6D2IHP7</accession>
<evidence type="ECO:0000313" key="2">
    <source>
        <dbReference type="EMBL" id="CAA7025475.1"/>
    </source>
</evidence>
<feature type="domain" description="NYN" evidence="1">
    <location>
        <begin position="13"/>
        <end position="136"/>
    </location>
</feature>
<protein>
    <recommendedName>
        <fullName evidence="1">NYN domain-containing protein</fullName>
    </recommendedName>
</protein>
<dbReference type="Proteomes" id="UP000467841">
    <property type="component" value="Unassembled WGS sequence"/>
</dbReference>
<dbReference type="GO" id="GO:0004540">
    <property type="term" value="F:RNA nuclease activity"/>
    <property type="evidence" value="ECO:0007669"/>
    <property type="project" value="InterPro"/>
</dbReference>
<keyword evidence="3" id="KW-1185">Reference proteome</keyword>
<reference evidence="2" key="1">
    <citation type="submission" date="2020-01" db="EMBL/GenBank/DDBJ databases">
        <authorList>
            <person name="Mishra B."/>
        </authorList>
    </citation>
    <scope>NUCLEOTIDE SEQUENCE [LARGE SCALE GENOMIC DNA]</scope>
</reference>
<dbReference type="Pfam" id="PF01936">
    <property type="entry name" value="NYN"/>
    <property type="match status" value="2"/>
</dbReference>
<dbReference type="CDD" id="cd10910">
    <property type="entry name" value="PIN_limkain_b1_N_like"/>
    <property type="match status" value="2"/>
</dbReference>
<evidence type="ECO:0000313" key="3">
    <source>
        <dbReference type="Proteomes" id="UP000467841"/>
    </source>
</evidence>